<comment type="caution">
    <text evidence="10">The sequence shown here is derived from an EMBL/GenBank/DDBJ whole genome shotgun (WGS) entry which is preliminary data.</text>
</comment>
<evidence type="ECO:0000313" key="11">
    <source>
        <dbReference type="Proteomes" id="UP000823854"/>
    </source>
</evidence>
<feature type="binding site" evidence="7">
    <location>
        <position position="519"/>
    </location>
    <ligand>
        <name>substrate</name>
    </ligand>
</feature>
<dbReference type="Gene3D" id="3.20.20.70">
    <property type="entry name" value="Aldolase class I"/>
    <property type="match status" value="1"/>
</dbReference>
<dbReference type="Pfam" id="PF16874">
    <property type="entry name" value="Glyco_hydro_36C"/>
    <property type="match status" value="1"/>
</dbReference>
<dbReference type="GO" id="GO:0004557">
    <property type="term" value="F:alpha-galactosidase activity"/>
    <property type="evidence" value="ECO:0007669"/>
    <property type="project" value="UniProtKB-UniRule"/>
</dbReference>
<dbReference type="PANTHER" id="PTHR43053">
    <property type="entry name" value="GLYCOSIDASE FAMILY 31"/>
    <property type="match status" value="1"/>
</dbReference>
<evidence type="ECO:0000256" key="2">
    <source>
        <dbReference type="ARBA" id="ARBA00012755"/>
    </source>
</evidence>
<gene>
    <name evidence="10" type="ORF">H9932_01030</name>
</gene>
<comment type="similarity">
    <text evidence="5">Belongs to the glycosyl hydrolase.</text>
</comment>
<dbReference type="InterPro" id="IPR013785">
    <property type="entry name" value="Aldolase_TIM"/>
</dbReference>
<dbReference type="Pfam" id="PF02065">
    <property type="entry name" value="Melibiase"/>
    <property type="match status" value="1"/>
</dbReference>
<name>A0A9D2TGT2_9MICO</name>
<proteinExistence type="inferred from homology"/>
<dbReference type="PANTHER" id="PTHR43053:SF3">
    <property type="entry name" value="ALPHA-GALACTOSIDASE C-RELATED"/>
    <property type="match status" value="1"/>
</dbReference>
<feature type="binding site" evidence="7">
    <location>
        <position position="440"/>
    </location>
    <ligand>
        <name>substrate</name>
    </ligand>
</feature>
<evidence type="ECO:0000259" key="8">
    <source>
        <dbReference type="Pfam" id="PF16874"/>
    </source>
</evidence>
<dbReference type="InterPro" id="IPR000111">
    <property type="entry name" value="Glyco_hydro_27/36_CS"/>
</dbReference>
<dbReference type="CDD" id="cd14791">
    <property type="entry name" value="GH36"/>
    <property type="match status" value="1"/>
</dbReference>
<feature type="active site" description="Nucleophile" evidence="6">
    <location>
        <position position="475"/>
    </location>
</feature>
<feature type="active site" description="Proton donor" evidence="6">
    <location>
        <position position="541"/>
    </location>
</feature>
<dbReference type="InterPro" id="IPR038417">
    <property type="entry name" value="Alpga-gal_N_sf"/>
</dbReference>
<dbReference type="PRINTS" id="PR00743">
    <property type="entry name" value="GLHYDRLASE36"/>
</dbReference>
<evidence type="ECO:0000259" key="9">
    <source>
        <dbReference type="Pfam" id="PF16875"/>
    </source>
</evidence>
<evidence type="ECO:0000256" key="6">
    <source>
        <dbReference type="PIRSR" id="PIRSR005536-1"/>
    </source>
</evidence>
<evidence type="ECO:0000256" key="4">
    <source>
        <dbReference type="ARBA" id="ARBA00023295"/>
    </source>
</evidence>
<keyword evidence="4 5" id="KW-0326">Glycosidase</keyword>
<organism evidence="10 11">
    <name type="scientific">Candidatus Brachybacterium intestinipullorum</name>
    <dbReference type="NCBI Taxonomy" id="2838512"/>
    <lineage>
        <taxon>Bacteria</taxon>
        <taxon>Bacillati</taxon>
        <taxon>Actinomycetota</taxon>
        <taxon>Actinomycetes</taxon>
        <taxon>Micrococcales</taxon>
        <taxon>Dermabacteraceae</taxon>
        <taxon>Brachybacterium</taxon>
    </lineage>
</organism>
<dbReference type="InterPro" id="IPR017853">
    <property type="entry name" value="GH"/>
</dbReference>
<feature type="domain" description="Glycosyl hydrolase family 36 N-terminal" evidence="9">
    <location>
        <begin position="41"/>
        <end position="285"/>
    </location>
</feature>
<dbReference type="EMBL" id="DWWC01000023">
    <property type="protein sequence ID" value="HJC68248.1"/>
    <property type="molecule type" value="Genomic_DNA"/>
</dbReference>
<protein>
    <recommendedName>
        <fullName evidence="2 5">Alpha-galactosidase</fullName>
        <ecNumber evidence="2 5">3.2.1.22</ecNumber>
    </recommendedName>
</protein>
<dbReference type="FunFam" id="3.20.20.70:FF:000118">
    <property type="entry name" value="Alpha-galactosidase"/>
    <property type="match status" value="1"/>
</dbReference>
<evidence type="ECO:0000256" key="7">
    <source>
        <dbReference type="PIRSR" id="PIRSR005536-2"/>
    </source>
</evidence>
<reference evidence="10" key="2">
    <citation type="submission" date="2021-04" db="EMBL/GenBank/DDBJ databases">
        <authorList>
            <person name="Gilroy R."/>
        </authorList>
    </citation>
    <scope>NUCLEOTIDE SEQUENCE</scope>
    <source>
        <strain evidence="10">CHK130-7132</strain>
    </source>
</reference>
<evidence type="ECO:0000313" key="10">
    <source>
        <dbReference type="EMBL" id="HJC68248.1"/>
    </source>
</evidence>
<comment type="catalytic activity">
    <reaction evidence="1 5">
        <text>Hydrolysis of terminal, non-reducing alpha-D-galactose residues in alpha-D-galactosides, including galactose oligosaccharides, galactomannans and galactolipids.</text>
        <dbReference type="EC" id="3.2.1.22"/>
    </reaction>
</comment>
<evidence type="ECO:0000256" key="1">
    <source>
        <dbReference type="ARBA" id="ARBA00001255"/>
    </source>
</evidence>
<feature type="binding site" evidence="7">
    <location>
        <begin position="362"/>
        <end position="363"/>
    </location>
    <ligand>
        <name>substrate</name>
    </ligand>
</feature>
<feature type="binding site" evidence="7">
    <location>
        <position position="199"/>
    </location>
    <ligand>
        <name>substrate</name>
    </ligand>
</feature>
<dbReference type="AlphaFoldDB" id="A0A9D2TGT2"/>
<dbReference type="Pfam" id="PF16875">
    <property type="entry name" value="Glyco_hydro_36N"/>
    <property type="match status" value="1"/>
</dbReference>
<feature type="domain" description="Glycosyl hydrolase family 36 C-terminal" evidence="8">
    <location>
        <begin position="645"/>
        <end position="728"/>
    </location>
</feature>
<dbReference type="Proteomes" id="UP000823854">
    <property type="component" value="Unassembled WGS sequence"/>
</dbReference>
<dbReference type="EC" id="3.2.1.22" evidence="2 5"/>
<dbReference type="PIRSF" id="PIRSF005536">
    <property type="entry name" value="Agal"/>
    <property type="match status" value="1"/>
</dbReference>
<feature type="binding site" evidence="7">
    <location>
        <position position="541"/>
    </location>
    <ligand>
        <name>substrate</name>
    </ligand>
</feature>
<accession>A0A9D2TGT2</accession>
<feature type="binding site" evidence="7">
    <location>
        <begin position="473"/>
        <end position="477"/>
    </location>
    <ligand>
        <name>substrate</name>
    </ligand>
</feature>
<sequence length="747" mass="82011">MSPRRIPVDTTVTAPRPGETRRLHLRAAGVSVVLDVTEGRLPAIAHWGADLGALGPAGLDAACETAVDAVPQNAVDVPVRLGILPQQSDGWIGRPGLSGSRPDGSGWVTRLVTRGIELDGQALTAAHAETGPAAVRFDLADEEQGLALDLEVELLHTGLLRLRAGLTNTGRTPYALDELTLAVPVPDVAEELLDFAGRWTKERTPQRRAFTTGTHLRENRRGRTGADAAHVLHAGRPGFGFREGEVWGVHTAFSGNHRHLAEQVNTGRRVLGGGELLLPGEVRLEAGERYQGPWLYASYGEGLDAVASRFHRHLRAREHHVDRRRPVTLNVWEAVYFAHDLARLTDLADRAAALGVERFVLDDGWFGSRRDDFSGLGDWVVSEEVWPDGLGPLIDHVTGLGMEFGLWFEPEMVNEDSDVARAHPEWILGPSPTALPLESRHQQVLNLSLPEAYEHVRTQMLDVLDRYDIGYLKWDHNRDLLEAATRATGRAAVHEQTLAAYRLMDELKAAHPGLEIESCSSGGARVDLEVLEHTDRVWVSDCIDPLERQQMNRWTSQLIPLELMGSHIASGRSHTTGRLHTLGFRAHSALFGHLGIEWDLAEASEAELAELRVWIALYTQQRELLFRGDLVRADRGESMLWLHGVVSPEQDEALFSLSSVGRSATSQEPRLCFPGLDAAASYRLRPVLPGELPSNFAPPAWLQRALDEDGVTVPGGVLTRSGLSAPLLDPEQGMLFALETTTSTSPR</sequence>
<dbReference type="InterPro" id="IPR031704">
    <property type="entry name" value="Glyco_hydro_36_N"/>
</dbReference>
<reference evidence="10" key="1">
    <citation type="journal article" date="2021" name="PeerJ">
        <title>Extensive microbial diversity within the chicken gut microbiome revealed by metagenomics and culture.</title>
        <authorList>
            <person name="Gilroy R."/>
            <person name="Ravi A."/>
            <person name="Getino M."/>
            <person name="Pursley I."/>
            <person name="Horton D.L."/>
            <person name="Alikhan N.F."/>
            <person name="Baker D."/>
            <person name="Gharbi K."/>
            <person name="Hall N."/>
            <person name="Watson M."/>
            <person name="Adriaenssens E.M."/>
            <person name="Foster-Nyarko E."/>
            <person name="Jarju S."/>
            <person name="Secka A."/>
            <person name="Antonio M."/>
            <person name="Oren A."/>
            <person name="Chaudhuri R.R."/>
            <person name="La Ragione R."/>
            <person name="Hildebrand F."/>
            <person name="Pallen M.J."/>
        </authorList>
    </citation>
    <scope>NUCLEOTIDE SEQUENCE</scope>
    <source>
        <strain evidence="10">CHK130-7132</strain>
    </source>
</reference>
<dbReference type="InterPro" id="IPR031705">
    <property type="entry name" value="Glyco_hydro_36_C"/>
</dbReference>
<evidence type="ECO:0000256" key="5">
    <source>
        <dbReference type="PIRNR" id="PIRNR005536"/>
    </source>
</evidence>
<evidence type="ECO:0000256" key="3">
    <source>
        <dbReference type="ARBA" id="ARBA00022801"/>
    </source>
</evidence>
<keyword evidence="3 5" id="KW-0378">Hydrolase</keyword>
<dbReference type="Gene3D" id="2.70.98.60">
    <property type="entry name" value="alpha-galactosidase from lactobacil brevis"/>
    <property type="match status" value="1"/>
</dbReference>
<dbReference type="InterPro" id="IPR002252">
    <property type="entry name" value="Glyco_hydro_36"/>
</dbReference>
<dbReference type="GO" id="GO:0016052">
    <property type="term" value="P:carbohydrate catabolic process"/>
    <property type="evidence" value="ECO:0007669"/>
    <property type="project" value="InterPro"/>
</dbReference>
<dbReference type="InterPro" id="IPR050985">
    <property type="entry name" value="Alpha-glycosidase_related"/>
</dbReference>
<dbReference type="SUPFAM" id="SSF51445">
    <property type="entry name" value="(Trans)glycosidases"/>
    <property type="match status" value="1"/>
</dbReference>
<dbReference type="PROSITE" id="PS00512">
    <property type="entry name" value="ALPHA_GALACTOSIDASE"/>
    <property type="match status" value="1"/>
</dbReference>